<gene>
    <name evidence="1" type="ORF">EEL30_00890</name>
</gene>
<protein>
    <submittedName>
        <fullName evidence="1">Uncharacterized protein</fullName>
    </submittedName>
</protein>
<keyword evidence="2" id="KW-1185">Reference proteome</keyword>
<evidence type="ECO:0000313" key="2">
    <source>
        <dbReference type="Proteomes" id="UP000319432"/>
    </source>
</evidence>
<evidence type="ECO:0000313" key="1">
    <source>
        <dbReference type="EMBL" id="QDX91068.1"/>
    </source>
</evidence>
<dbReference type="EMBL" id="CP033462">
    <property type="protein sequence ID" value="QDX91068.1"/>
    <property type="molecule type" value="Genomic_DNA"/>
</dbReference>
<dbReference type="AlphaFoldDB" id="A0A502ISL3"/>
<dbReference type="Proteomes" id="UP000319432">
    <property type="component" value="Plasmid p1821L02"/>
</dbReference>
<dbReference type="OrthoDB" id="2680481at2"/>
<keyword evidence="1" id="KW-0614">Plasmid</keyword>
<accession>A0A502ISL3</accession>
<organism evidence="1 2">
    <name type="scientific">Brevibacillus laterosporus</name>
    <name type="common">Bacillus laterosporus</name>
    <dbReference type="NCBI Taxonomy" id="1465"/>
    <lineage>
        <taxon>Bacteria</taxon>
        <taxon>Bacillati</taxon>
        <taxon>Bacillota</taxon>
        <taxon>Bacilli</taxon>
        <taxon>Bacillales</taxon>
        <taxon>Paenibacillaceae</taxon>
        <taxon>Brevibacillus</taxon>
    </lineage>
</organism>
<name>A0A502ISL3_BRELA</name>
<geneLocation type="plasmid" evidence="1 2">
    <name>p1821L02</name>
</geneLocation>
<sequence length="115" mass="12594">MEKVLSTGKKITLRKKKGPHHFIERNLLSTVQGEGGANLGGITLTILVKAVVAIESVDGEKVKIPEDLTGLLEFMASFEYEEWDEVEKVVLTPEEKAKLEEAAKNSLNSPGSETE</sequence>
<proteinExistence type="predicted"/>
<reference evidence="1 2" key="1">
    <citation type="submission" date="2018-11" db="EMBL/GenBank/DDBJ databases">
        <title>Phylogenetic determinants of toxin gene distribution in genomes of Brevibacillus laterosporus.</title>
        <authorList>
            <person name="Glare T.R."/>
            <person name="Durrant A."/>
            <person name="Berry C."/>
            <person name="Palma L."/>
            <person name="Ormskirk M."/>
            <person name="Cox M.O."/>
        </authorList>
    </citation>
    <scope>NUCLEOTIDE SEQUENCE [LARGE SCALE GENOMIC DNA]</scope>
    <source>
        <strain evidence="1 2">1821L</strain>
        <plasmid evidence="1 2">p1821L02</plasmid>
    </source>
</reference>